<evidence type="ECO:0000256" key="5">
    <source>
        <dbReference type="ARBA" id="ARBA00029569"/>
    </source>
</evidence>
<dbReference type="EC" id="5.2.1.8" evidence="2"/>
<evidence type="ECO:0000256" key="6">
    <source>
        <dbReference type="SAM" id="MobiDB-lite"/>
    </source>
</evidence>
<dbReference type="GO" id="GO:0003755">
    <property type="term" value="F:peptidyl-prolyl cis-trans isomerase activity"/>
    <property type="evidence" value="ECO:0007669"/>
    <property type="project" value="UniProtKB-EC"/>
</dbReference>
<comment type="caution">
    <text evidence="7">The sequence shown here is derived from an EMBL/GenBank/DDBJ whole genome shotgun (WGS) entry which is preliminary data.</text>
</comment>
<keyword evidence="4" id="KW-0413">Isomerase</keyword>
<dbReference type="PANTHER" id="PTHR46512">
    <property type="entry name" value="PEPTIDYLPROLYL ISOMERASE"/>
    <property type="match status" value="1"/>
</dbReference>
<comment type="catalytic activity">
    <reaction evidence="1">
        <text>[protein]-peptidylproline (omega=180) = [protein]-peptidylproline (omega=0)</text>
        <dbReference type="Rhea" id="RHEA:16237"/>
        <dbReference type="Rhea" id="RHEA-COMP:10747"/>
        <dbReference type="Rhea" id="RHEA-COMP:10748"/>
        <dbReference type="ChEBI" id="CHEBI:83833"/>
        <dbReference type="ChEBI" id="CHEBI:83834"/>
        <dbReference type="EC" id="5.2.1.8"/>
    </reaction>
</comment>
<dbReference type="Gene3D" id="1.25.40.10">
    <property type="entry name" value="Tetratricopeptide repeat domain"/>
    <property type="match status" value="1"/>
</dbReference>
<evidence type="ECO:0000256" key="1">
    <source>
        <dbReference type="ARBA" id="ARBA00000971"/>
    </source>
</evidence>
<sequence length="168" mass="19262">MSYAFNSAADGPEAGKGSIERASETGKRGRERQTNEKKDRWNWSGMDVNEKLEQVKLCKEKGTNHFKTAKYALANKQYSKIVTLLEFEKTLKDEKALEREQLMLAAYLNQAMCCLKLNDFCATREHCQKALEMDPKNEKGLFRLGQALLGIHEPEEAKKHFEAILQFD</sequence>
<accession>A0A8J2WNI3</accession>
<dbReference type="InterPro" id="IPR019734">
    <property type="entry name" value="TPR_rpt"/>
</dbReference>
<dbReference type="InterPro" id="IPR050754">
    <property type="entry name" value="FKBP4/5/8-like"/>
</dbReference>
<reference evidence="7" key="1">
    <citation type="submission" date="2021-11" db="EMBL/GenBank/DDBJ databases">
        <authorList>
            <person name="Schell T."/>
        </authorList>
    </citation>
    <scope>NUCLEOTIDE SEQUENCE</scope>
    <source>
        <strain evidence="7">M5</strain>
    </source>
</reference>
<dbReference type="SUPFAM" id="SSF48452">
    <property type="entry name" value="TPR-like"/>
    <property type="match status" value="1"/>
</dbReference>
<dbReference type="Proteomes" id="UP000789390">
    <property type="component" value="Unassembled WGS sequence"/>
</dbReference>
<evidence type="ECO:0000313" key="8">
    <source>
        <dbReference type="Proteomes" id="UP000789390"/>
    </source>
</evidence>
<evidence type="ECO:0000256" key="3">
    <source>
        <dbReference type="ARBA" id="ARBA00023110"/>
    </source>
</evidence>
<dbReference type="SMART" id="SM00028">
    <property type="entry name" value="TPR"/>
    <property type="match status" value="2"/>
</dbReference>
<protein>
    <recommendedName>
        <fullName evidence="2">peptidylprolyl isomerase</fullName>
        <ecNumber evidence="2">5.2.1.8</ecNumber>
    </recommendedName>
    <alternativeName>
        <fullName evidence="5">Rotamase</fullName>
    </alternativeName>
</protein>
<proteinExistence type="predicted"/>
<dbReference type="AlphaFoldDB" id="A0A8J2WNI3"/>
<keyword evidence="8" id="KW-1185">Reference proteome</keyword>
<feature type="compositionally biased region" description="Basic and acidic residues" evidence="6">
    <location>
        <begin position="18"/>
        <end position="41"/>
    </location>
</feature>
<dbReference type="EMBL" id="CAKKLH010000190">
    <property type="protein sequence ID" value="CAH0105635.1"/>
    <property type="molecule type" value="Genomic_DNA"/>
</dbReference>
<gene>
    <name evidence="7" type="ORF">DGAL_LOCUS8692</name>
</gene>
<evidence type="ECO:0000313" key="7">
    <source>
        <dbReference type="EMBL" id="CAH0105635.1"/>
    </source>
</evidence>
<dbReference type="InterPro" id="IPR011990">
    <property type="entry name" value="TPR-like_helical_dom_sf"/>
</dbReference>
<dbReference type="Pfam" id="PF13431">
    <property type="entry name" value="TPR_17"/>
    <property type="match status" value="1"/>
</dbReference>
<dbReference type="OrthoDB" id="433738at2759"/>
<keyword evidence="3" id="KW-0697">Rotamase</keyword>
<evidence type="ECO:0000256" key="2">
    <source>
        <dbReference type="ARBA" id="ARBA00013194"/>
    </source>
</evidence>
<name>A0A8J2WNI3_9CRUS</name>
<organism evidence="7 8">
    <name type="scientific">Daphnia galeata</name>
    <dbReference type="NCBI Taxonomy" id="27404"/>
    <lineage>
        <taxon>Eukaryota</taxon>
        <taxon>Metazoa</taxon>
        <taxon>Ecdysozoa</taxon>
        <taxon>Arthropoda</taxon>
        <taxon>Crustacea</taxon>
        <taxon>Branchiopoda</taxon>
        <taxon>Diplostraca</taxon>
        <taxon>Cladocera</taxon>
        <taxon>Anomopoda</taxon>
        <taxon>Daphniidae</taxon>
        <taxon>Daphnia</taxon>
    </lineage>
</organism>
<evidence type="ECO:0000256" key="4">
    <source>
        <dbReference type="ARBA" id="ARBA00023235"/>
    </source>
</evidence>
<feature type="region of interest" description="Disordered" evidence="6">
    <location>
        <begin position="1"/>
        <end position="43"/>
    </location>
</feature>
<dbReference type="PANTHER" id="PTHR46512:SF9">
    <property type="entry name" value="PEPTIDYLPROLYL ISOMERASE"/>
    <property type="match status" value="1"/>
</dbReference>